<evidence type="ECO:0000256" key="1">
    <source>
        <dbReference type="ARBA" id="ARBA00022723"/>
    </source>
</evidence>
<evidence type="ECO:0008006" key="9">
    <source>
        <dbReference type="Google" id="ProtNLM"/>
    </source>
</evidence>
<dbReference type="Gene3D" id="2.20.25.240">
    <property type="match status" value="1"/>
</dbReference>
<dbReference type="Pfam" id="PF10551">
    <property type="entry name" value="MULE"/>
    <property type="match status" value="1"/>
</dbReference>
<dbReference type="PANTHER" id="PTHR47160">
    <property type="entry name" value="PUTATIVE-RELATED"/>
    <property type="match status" value="1"/>
</dbReference>
<evidence type="ECO:0000313" key="7">
    <source>
        <dbReference type="EMBL" id="CAF0936737.1"/>
    </source>
</evidence>
<dbReference type="Pfam" id="PF04500">
    <property type="entry name" value="FLYWCH"/>
    <property type="match status" value="1"/>
</dbReference>
<keyword evidence="4" id="KW-0175">Coiled coil</keyword>
<feature type="coiled-coil region" evidence="4">
    <location>
        <begin position="661"/>
        <end position="694"/>
    </location>
</feature>
<evidence type="ECO:0000256" key="2">
    <source>
        <dbReference type="ARBA" id="ARBA00022771"/>
    </source>
</evidence>
<accession>A0A814C883</accession>
<evidence type="ECO:0000259" key="6">
    <source>
        <dbReference type="Pfam" id="PF10551"/>
    </source>
</evidence>
<keyword evidence="1" id="KW-0479">Metal-binding</keyword>
<evidence type="ECO:0000256" key="4">
    <source>
        <dbReference type="SAM" id="Coils"/>
    </source>
</evidence>
<evidence type="ECO:0000259" key="5">
    <source>
        <dbReference type="Pfam" id="PF04500"/>
    </source>
</evidence>
<proteinExistence type="predicted"/>
<feature type="domain" description="MULE transposase" evidence="6">
    <location>
        <begin position="334"/>
        <end position="409"/>
    </location>
</feature>
<dbReference type="PANTHER" id="PTHR47160:SF10">
    <property type="entry name" value="MULE TRANSPOSASE DOMAIN-CONTAINING PROTEIN"/>
    <property type="match status" value="1"/>
</dbReference>
<feature type="coiled-coil region" evidence="4">
    <location>
        <begin position="817"/>
        <end position="844"/>
    </location>
</feature>
<keyword evidence="2" id="KW-0863">Zinc-finger</keyword>
<organism evidence="7 8">
    <name type="scientific">Brachionus calyciflorus</name>
    <dbReference type="NCBI Taxonomy" id="104777"/>
    <lineage>
        <taxon>Eukaryota</taxon>
        <taxon>Metazoa</taxon>
        <taxon>Spiralia</taxon>
        <taxon>Gnathifera</taxon>
        <taxon>Rotifera</taxon>
        <taxon>Eurotatoria</taxon>
        <taxon>Monogononta</taxon>
        <taxon>Pseudotrocha</taxon>
        <taxon>Ploima</taxon>
        <taxon>Brachionidae</taxon>
        <taxon>Brachionus</taxon>
    </lineage>
</organism>
<comment type="caution">
    <text evidence="7">The sequence shown here is derived from an EMBL/GenBank/DDBJ whole genome shotgun (WGS) entry which is preliminary data.</text>
</comment>
<keyword evidence="8" id="KW-1185">Reference proteome</keyword>
<reference evidence="7" key="1">
    <citation type="submission" date="2021-02" db="EMBL/GenBank/DDBJ databases">
        <authorList>
            <person name="Nowell W R."/>
        </authorList>
    </citation>
    <scope>NUCLEOTIDE SEQUENCE</scope>
    <source>
        <strain evidence="7">Ploen Becks lab</strain>
    </source>
</reference>
<dbReference type="Proteomes" id="UP000663879">
    <property type="component" value="Unassembled WGS sequence"/>
</dbReference>
<dbReference type="EMBL" id="CAJNOC010002495">
    <property type="protein sequence ID" value="CAF0936737.1"/>
    <property type="molecule type" value="Genomic_DNA"/>
</dbReference>
<dbReference type="InterPro" id="IPR018289">
    <property type="entry name" value="MULE_transposase_dom"/>
</dbReference>
<gene>
    <name evidence="7" type="ORF">OXX778_LOCUS13204</name>
</gene>
<name>A0A814C883_9BILA</name>
<dbReference type="AlphaFoldDB" id="A0A814C883"/>
<sequence>MSKRNFLKHLQTVNINSPLTTRSGKIRKIASDDSEIPNLSRNILTRSESVDAIFNEINENDQTLIFNDRQLDETFVIETEESVEDTCNTEENRDEVFEAADDGLDETIYNPCDDFHFVDVEYDEIDRNSKLLLVPTQQNKPKLCDFGYFYTIEKKIGNNIIWRCERTGNKSRIKCNGRASTRNFNLPIEDSNEHNHEPDLIQEEVYFYVAKILNRAKTTSEDPRSIIKLCLVGISQEASKKMPRANALTQRIVRIRQKKVDYGPNPDSLQDIDLSAELRKSLRKENFFHDDSGQDDPSRILVFATDRNIHLINTNLDWYGDGTFDVSPLLFKQIFSIQAAINGKVIPLLCAILPDKKETTYDKLFSMIKVYLNSPVSFSCDFEMAILNSLQRVFPSCQILGCWFHLCQNLWRHMQEYKLSKKENYKLSVYKSFQRLKCLPFVPQNDVPKAFELIKAESPVQFKPMIIYFETYYIGNLKKNSKSVRESPMFKHDLWNVFDRVAKDLPRTNNNLETWHKNFENSCKKHPTVNSLVHQFRLEQNFNDVIIDQLESGLGIYFKNSEGRIDCINYDLIFKGSQKASTTVQAFKFMRKQEFFKKIEKKNIVIWCDTGPHFRCSEVVDFFFNQLAKEYSSVYLNFFGDKHGKNTRDQHFSVVSNYIKKESLEKKLTCSQDIVDALKRRQKVSNDLRKLSAKKKGKKLNPINLIAQKFELTDETISNNFQIIKNIRCYYNFKAIEPKFDLMSSIFSNDDSQFKYKVFSRYSTPLKNGPCTSKSCKSPFYTSSDDSSDEKASPFLEYVSAKLVSTNQELLYFQNREKTVIAEIEFLKNELKLSEKNLNSIISLSDSTVSRVNCLERSLKGLCDSFNYMKNSLTEYSFSKSSSLSQSSFLRNEDPAEEEATRLNCRIACLLCPGKICKNVSGFNLHFGKKHKEKSFNDRKKYSIQVLGI</sequence>
<keyword evidence="3" id="KW-0862">Zinc</keyword>
<dbReference type="OrthoDB" id="10029846at2759"/>
<evidence type="ECO:0000313" key="8">
    <source>
        <dbReference type="Proteomes" id="UP000663879"/>
    </source>
</evidence>
<dbReference type="InterPro" id="IPR007588">
    <property type="entry name" value="Znf_FLYWCH"/>
</dbReference>
<feature type="domain" description="FLYWCH-type" evidence="5">
    <location>
        <begin position="134"/>
        <end position="196"/>
    </location>
</feature>
<protein>
    <recommendedName>
        <fullName evidence="9">MULE transposase domain-containing protein</fullName>
    </recommendedName>
</protein>
<evidence type="ECO:0000256" key="3">
    <source>
        <dbReference type="ARBA" id="ARBA00022833"/>
    </source>
</evidence>
<dbReference type="GO" id="GO:0008270">
    <property type="term" value="F:zinc ion binding"/>
    <property type="evidence" value="ECO:0007669"/>
    <property type="project" value="UniProtKB-KW"/>
</dbReference>